<keyword evidence="1" id="KW-0472">Membrane</keyword>
<dbReference type="STRING" id="1105367.CG50_15455"/>
<evidence type="ECO:0000256" key="1">
    <source>
        <dbReference type="SAM" id="Phobius"/>
    </source>
</evidence>
<dbReference type="AlphaFoldDB" id="A0A086Y0K3"/>
<feature type="transmembrane region" description="Helical" evidence="1">
    <location>
        <begin position="25"/>
        <end position="49"/>
    </location>
</feature>
<organism evidence="2 3">
    <name type="scientific">Paenirhodobacter enshiensis</name>
    <dbReference type="NCBI Taxonomy" id="1105367"/>
    <lineage>
        <taxon>Bacteria</taxon>
        <taxon>Pseudomonadati</taxon>
        <taxon>Pseudomonadota</taxon>
        <taxon>Alphaproteobacteria</taxon>
        <taxon>Rhodobacterales</taxon>
        <taxon>Rhodobacter group</taxon>
        <taxon>Paenirhodobacter</taxon>
    </lineage>
</organism>
<comment type="caution">
    <text evidence="2">The sequence shown here is derived from an EMBL/GenBank/DDBJ whole genome shotgun (WGS) entry which is preliminary data.</text>
</comment>
<name>A0A086Y0K3_9RHOB</name>
<dbReference type="eggNOG" id="COG3164">
    <property type="taxonomic scope" value="Bacteria"/>
</dbReference>
<keyword evidence="1" id="KW-0812">Transmembrane</keyword>
<dbReference type="OrthoDB" id="7161641at2"/>
<dbReference type="EMBL" id="JFZB01000008">
    <property type="protein sequence ID" value="KFI27803.1"/>
    <property type="molecule type" value="Genomic_DNA"/>
</dbReference>
<sequence>MDEQGAAGTGWQPGQRPAGRRRRRAGMLLSVLLGLPFSALSVAVAYVALGHVPVPVPRWITGQIEARVNAALDGRLAVGIAGGAELVIDAGFVPRIELRTVRVLQPSGQSIAVLPEIGASFWPEPLIRGRLVPRRLRLDGASVALRRLPDGSLDIDLGAGGGFQGFDLRNVGHVTEAIEQVFATPALAALEGVSAENLRIRLDDARLDKVWQVSGGGFELSQDADRIALNLGMNIGAQGGAPARVALAAATSKHGPEAEFRADVTNVPSGDLAMQSPALAMLGLIDAPISGSLGTGIDAQGQLRRMEATLSVGAGVFSPARGATPVPFESATLHLSYDPERQRVEMSDARVASRALRFAASGEMYLHDFASGLPTGGVGQLRLTDLQVDPEGVFERPARFSLGVVDMRLRTEPFRVDIGQMQLLDDRTRISGKGAVSAGEQGWRIAFDAGIDRIGRRDLMALWPAALVPPTRAWVDENIATGELHNVRAAIRLAPGTEPRFELGYEFRDTQATLLRTLPPVRDGRGFATIFDNSHALKVETGVIDAPEGGAVDVSDSQIVVPDIREKPARADIRLMTRSSIPAALSVLDQPPFEFMKKAGKTPDLATGTAEARTDLSFLLEKKIDPKDVDYHVDGVLHDVSSDRLVPGKVLTSAELRLKADREGMTIGGPGALDGVAFDGTWSQRFAPEEKGHSRVEGYARVTPEGLDRLGIRLPAGMVAGEGWGRLALDLLPGERGSYDFTTDLKGLELALPEIGWTKPAPAAGELTVDGALGKPPTVDKLVLNAPGLSATGALSLGEGGMKSAQFPKLRIGEWFRGAITLTGHGAGRAPDVTVAGGVLDLRKLPEHPGAAGQGMDAKTKAAAAGVRISGRLDAVRVSDQIALTRMRGRFTTQGGIAGDFSGQINDGAPVAGQIGPAANGRTAVRLTGTDAGWIAASAGITDRAAGGRMEMTLSPAGHKSFDGEIHINDLRLTDAPVLASVLSAASGVGLLGQLNGEGIVFGSVDGAFRLTPDGVSITRAAAQGAAMAVTVSGNILPKTGQLDLEGVVSPFYFINAIGQLVSRNGEGLLGMTYRLHGTATAPEVSVNPLSMLAPGRLRDLFRARPQPLPVE</sequence>
<keyword evidence="1" id="KW-1133">Transmembrane helix</keyword>
<keyword evidence="3" id="KW-1185">Reference proteome</keyword>
<proteinExistence type="predicted"/>
<accession>A0A086Y0K3</accession>
<evidence type="ECO:0000313" key="2">
    <source>
        <dbReference type="EMBL" id="KFI27803.1"/>
    </source>
</evidence>
<dbReference type="Proteomes" id="UP000028824">
    <property type="component" value="Unassembled WGS sequence"/>
</dbReference>
<gene>
    <name evidence="2" type="ORF">CG50_15455</name>
</gene>
<reference evidence="2 3" key="1">
    <citation type="submission" date="2014-03" db="EMBL/GenBank/DDBJ databases">
        <title>Genome of Paenirhodobacter enshiensis DW2-9.</title>
        <authorList>
            <person name="Wang D."/>
            <person name="Wang G."/>
        </authorList>
    </citation>
    <scope>NUCLEOTIDE SEQUENCE [LARGE SCALE GENOMIC DNA]</scope>
    <source>
        <strain evidence="2 3">DW2-9</strain>
    </source>
</reference>
<dbReference type="RefSeq" id="WP_036636367.1">
    <property type="nucleotide sequence ID" value="NZ_JFZB01000008.1"/>
</dbReference>
<protein>
    <submittedName>
        <fullName evidence="2">Uncharacterized protein</fullName>
    </submittedName>
</protein>
<evidence type="ECO:0000313" key="3">
    <source>
        <dbReference type="Proteomes" id="UP000028824"/>
    </source>
</evidence>